<dbReference type="InterPro" id="IPR016186">
    <property type="entry name" value="C-type_lectin-like/link_sf"/>
</dbReference>
<evidence type="ECO:0000259" key="4">
    <source>
        <dbReference type="PROSITE" id="PS50041"/>
    </source>
</evidence>
<proteinExistence type="evidence at transcript level"/>
<dbReference type="PROSITE" id="PS50041">
    <property type="entry name" value="C_TYPE_LECTIN_2"/>
    <property type="match status" value="1"/>
</dbReference>
<dbReference type="EMBL" id="LR786477">
    <property type="protein sequence ID" value="CAB3261267.1"/>
    <property type="molecule type" value="mRNA"/>
</dbReference>
<dbReference type="Gene3D" id="3.30.1680.10">
    <property type="entry name" value="ligand-binding face of the semaphorins, domain 2"/>
    <property type="match status" value="1"/>
</dbReference>
<dbReference type="PROSITE" id="PS51004">
    <property type="entry name" value="SEMA"/>
    <property type="match status" value="1"/>
</dbReference>
<dbReference type="PANTHER" id="PTHR11036:SF127">
    <property type="entry name" value="SEMAPHORIN-1A"/>
    <property type="match status" value="1"/>
</dbReference>
<organism evidence="6">
    <name type="scientific">Phallusia mammillata</name>
    <dbReference type="NCBI Taxonomy" id="59560"/>
    <lineage>
        <taxon>Eukaryota</taxon>
        <taxon>Metazoa</taxon>
        <taxon>Chordata</taxon>
        <taxon>Tunicata</taxon>
        <taxon>Ascidiacea</taxon>
        <taxon>Phlebobranchia</taxon>
        <taxon>Ascidiidae</taxon>
        <taxon>Phallusia</taxon>
    </lineage>
</organism>
<dbReference type="Gene3D" id="2.130.10.10">
    <property type="entry name" value="YVTN repeat-like/Quinoprotein amine dehydrogenase"/>
    <property type="match status" value="1"/>
</dbReference>
<comment type="caution">
    <text evidence="1">Lacks conserved residue(s) required for the propagation of feature annotation.</text>
</comment>
<sequence>MLVRVSNLRCILSIALILCNRSATGDESQEQWLQTLNKLEIRNRFSVVHYEKAEERIYAGGVNWIYKIDARNVSNVIMQTEWSPDNNSYSMCMTFQRDENLCTNTIKILVSVNSTHLYVCGTLAYNPSCGYMKKDIMEFLDWTIRHRSFRAPHNPFTSTVAVAANETLFTATSKARMGMEGMISKALNGFNLRTIDENKYWLNEPQFVNMYHSQYKDSREDKVMVLFREKAEEFRPFDYGLASDPDHRNQVSRVATMCLSDHGGTRWVLHMRFTTFRKMTITCTTVNEGGANPFRYDNLESTYMMENAEDRTNPTMYALFTSAKDGGDASAMCVYKMKDIRKSLDSQVYWKNRHDAGSEITSSYGDDGPEAPGKCVGDTRELPQSRLLFGMKHPTKFGNIYPSSGKPLFQAKGERFRHVVVHQMSSSDSSLPYDVTILYLSNEACELKRVVVNTVTSESWNLPTIKPVPESDEKMLIQKLVIRDRDVIVTSNRTMIQVPFASCSLYAGCNECVNAKDPYCTWTRAGVCKSVFELNSIVERQEGLDAECPEPVDHQQIRTDIISELQANLTAAQKRDEELQAQIDALNDKQEQHIMELQGCRKMSEAFDYSMGNITIQLNNRVKALDACKRKQNSLLDQLSLCKTRAQSATAKAAAAWKKLTADSRGGEIAKVIKRLRMTNYDTQLELLTCSESLRNCTEGLASKTEKYTLAKAKMESMGRACRVQKNMATIALRSQVTALRNVSDHMRKNLVATKSKCNVSTTSANCNNKVKSVMRDVTRLVAINRNMTRDVESLQQQHDNNLQLIRQLTWLHRKNGLRGQQKCEYDGWFMSNTTGNMFKLGKTRLGFLQARTYCRQNGGSLAVFKDHSELRYINNVIRAFSQRQPFWIGLVKHKNGTLKWQDGSILDPSDLERFPRSQEGRLTRNVIYCVELTAAQRWSLVPCQRTRRPICERQAVTGEKSGKNSENYFQVLVKSR</sequence>
<evidence type="ECO:0000256" key="3">
    <source>
        <dbReference type="SAM" id="SignalP"/>
    </source>
</evidence>
<dbReference type="SUPFAM" id="SSF101912">
    <property type="entry name" value="Sema domain"/>
    <property type="match status" value="1"/>
</dbReference>
<dbReference type="SUPFAM" id="SSF56436">
    <property type="entry name" value="C-type lectin-like"/>
    <property type="match status" value="1"/>
</dbReference>
<dbReference type="GO" id="GO:0005886">
    <property type="term" value="C:plasma membrane"/>
    <property type="evidence" value="ECO:0007669"/>
    <property type="project" value="TreeGrafter"/>
</dbReference>
<dbReference type="InterPro" id="IPR016187">
    <property type="entry name" value="CTDL_fold"/>
</dbReference>
<feature type="signal peptide" evidence="3">
    <location>
        <begin position="1"/>
        <end position="25"/>
    </location>
</feature>
<dbReference type="InterPro" id="IPR001304">
    <property type="entry name" value="C-type_lectin-like"/>
</dbReference>
<dbReference type="InterPro" id="IPR001627">
    <property type="entry name" value="Semap_dom"/>
</dbReference>
<reference evidence="6" key="1">
    <citation type="submission" date="2020-04" db="EMBL/GenBank/DDBJ databases">
        <authorList>
            <person name="Neveu A P."/>
        </authorList>
    </citation>
    <scope>NUCLEOTIDE SEQUENCE</scope>
    <source>
        <tissue evidence="6">Whole embryo</tissue>
    </source>
</reference>
<dbReference type="SUPFAM" id="SSF103575">
    <property type="entry name" value="Plexin repeat"/>
    <property type="match status" value="1"/>
</dbReference>
<evidence type="ECO:0000259" key="5">
    <source>
        <dbReference type="PROSITE" id="PS51004"/>
    </source>
</evidence>
<dbReference type="PANTHER" id="PTHR11036">
    <property type="entry name" value="SEMAPHORIN"/>
    <property type="match status" value="1"/>
</dbReference>
<dbReference type="Pfam" id="PF00059">
    <property type="entry name" value="Lectin_C"/>
    <property type="match status" value="1"/>
</dbReference>
<feature type="chain" id="PRO_5026193684" evidence="3">
    <location>
        <begin position="26"/>
        <end position="977"/>
    </location>
</feature>
<feature type="domain" description="Sema" evidence="5">
    <location>
        <begin position="15"/>
        <end position="500"/>
    </location>
</feature>
<evidence type="ECO:0000256" key="1">
    <source>
        <dbReference type="PROSITE-ProRule" id="PRU00352"/>
    </source>
</evidence>
<dbReference type="InterPro" id="IPR036352">
    <property type="entry name" value="Semap_dom_sf"/>
</dbReference>
<dbReference type="InterPro" id="IPR027231">
    <property type="entry name" value="Semaphorin"/>
</dbReference>
<dbReference type="GO" id="GO:0007411">
    <property type="term" value="P:axon guidance"/>
    <property type="evidence" value="ECO:0007669"/>
    <property type="project" value="TreeGrafter"/>
</dbReference>
<dbReference type="GO" id="GO:0071526">
    <property type="term" value="P:semaphorin-plexin signaling pathway"/>
    <property type="evidence" value="ECO:0007669"/>
    <property type="project" value="TreeGrafter"/>
</dbReference>
<evidence type="ECO:0000313" key="6">
    <source>
        <dbReference type="EMBL" id="CAB3261267.1"/>
    </source>
</evidence>
<evidence type="ECO:0000256" key="2">
    <source>
        <dbReference type="SAM" id="Coils"/>
    </source>
</evidence>
<dbReference type="SMART" id="SM00630">
    <property type="entry name" value="Sema"/>
    <property type="match status" value="1"/>
</dbReference>
<name>A0A6F9DGS7_9ASCI</name>
<feature type="coiled-coil region" evidence="2">
    <location>
        <begin position="562"/>
        <end position="596"/>
    </location>
</feature>
<keyword evidence="3" id="KW-0732">Signal</keyword>
<protein>
    <submittedName>
        <fullName evidence="6">Uncharacterized protein LOC100176831</fullName>
    </submittedName>
</protein>
<dbReference type="AlphaFoldDB" id="A0A6F9DGS7"/>
<dbReference type="SMART" id="SM00034">
    <property type="entry name" value="CLECT"/>
    <property type="match status" value="1"/>
</dbReference>
<feature type="domain" description="C-type lectin" evidence="4">
    <location>
        <begin position="834"/>
        <end position="953"/>
    </location>
</feature>
<accession>A0A6F9DGS7</accession>
<dbReference type="Gene3D" id="3.10.100.10">
    <property type="entry name" value="Mannose-Binding Protein A, subunit A"/>
    <property type="match status" value="1"/>
</dbReference>
<gene>
    <name evidence="6" type="primary">LOC100176831-002</name>
</gene>
<dbReference type="Pfam" id="PF01403">
    <property type="entry name" value="Sema"/>
    <property type="match status" value="1"/>
</dbReference>
<dbReference type="GO" id="GO:0030335">
    <property type="term" value="P:positive regulation of cell migration"/>
    <property type="evidence" value="ECO:0007669"/>
    <property type="project" value="TreeGrafter"/>
</dbReference>
<keyword evidence="2" id="KW-0175">Coiled coil</keyword>
<dbReference type="GO" id="GO:0030215">
    <property type="term" value="F:semaphorin receptor binding"/>
    <property type="evidence" value="ECO:0007669"/>
    <property type="project" value="InterPro"/>
</dbReference>
<dbReference type="CDD" id="cd00037">
    <property type="entry name" value="CLECT"/>
    <property type="match status" value="1"/>
</dbReference>
<dbReference type="GO" id="GO:0045499">
    <property type="term" value="F:chemorepellent activity"/>
    <property type="evidence" value="ECO:0007669"/>
    <property type="project" value="TreeGrafter"/>
</dbReference>
<dbReference type="InterPro" id="IPR015943">
    <property type="entry name" value="WD40/YVTN_repeat-like_dom_sf"/>
</dbReference>